<evidence type="ECO:0000313" key="2">
    <source>
        <dbReference type="EMBL" id="GIO52503.1"/>
    </source>
</evidence>
<dbReference type="InterPro" id="IPR052585">
    <property type="entry name" value="Lipid_raft_assoc_Zn_ADH"/>
</dbReference>
<dbReference type="InterPro" id="IPR013154">
    <property type="entry name" value="ADH-like_N"/>
</dbReference>
<dbReference type="Gene3D" id="3.90.180.10">
    <property type="entry name" value="Medium-chain alcohol dehydrogenases, catalytic domain"/>
    <property type="match status" value="1"/>
</dbReference>
<dbReference type="Pfam" id="PF13602">
    <property type="entry name" value="ADH_zinc_N_2"/>
    <property type="match status" value="1"/>
</dbReference>
<dbReference type="PANTHER" id="PTHR43482:SF1">
    <property type="entry name" value="PROTEIN AST1-RELATED"/>
    <property type="match status" value="1"/>
</dbReference>
<dbReference type="InterPro" id="IPR020843">
    <property type="entry name" value="ER"/>
</dbReference>
<dbReference type="InterPro" id="IPR036291">
    <property type="entry name" value="NAD(P)-bd_dom_sf"/>
</dbReference>
<dbReference type="Pfam" id="PF08240">
    <property type="entry name" value="ADH_N"/>
    <property type="match status" value="1"/>
</dbReference>
<dbReference type="RefSeq" id="WP_212982867.1">
    <property type="nucleotide sequence ID" value="NZ_BORU01000001.1"/>
</dbReference>
<dbReference type="SMART" id="SM00829">
    <property type="entry name" value="PKS_ER"/>
    <property type="match status" value="1"/>
</dbReference>
<feature type="domain" description="Enoyl reductase (ER)" evidence="1">
    <location>
        <begin position="19"/>
        <end position="313"/>
    </location>
</feature>
<dbReference type="PANTHER" id="PTHR43482">
    <property type="entry name" value="PROTEIN AST1-RELATED"/>
    <property type="match status" value="1"/>
</dbReference>
<accession>A0ABQ4L7Y3</accession>
<dbReference type="Proteomes" id="UP000676601">
    <property type="component" value="Unassembled WGS sequence"/>
</dbReference>
<sequence>MPGYQRKETMKAIRYHRHGGPEVLQYEVVPVPLVNEREVLVRVHAASINPGDWQIRSGMAGDRFPLPYIPGWDISGTVEEVGAGVTSLRVGDEVFGMTANSGACAEYAALPAAQLARKPRSISHEAAAALPQSACTAWNALFVQGGLKAGQRVLINGASGGVGHFAVQLAKWKGAEVTGVASGRNEAFLRELGADQFADYSSGSWTQAVDPVQLAVDTVGGTEGNRLLEVITPGGSLVPVTRGNYDTDQAAAGQIDVHEVAMLPVTTADLERISRLVEEGQLRAAIDRMFPLKETALAHELSESRRARGKIIIHVSSTADR</sequence>
<dbReference type="Gene3D" id="3.40.50.720">
    <property type="entry name" value="NAD(P)-binding Rossmann-like Domain"/>
    <property type="match status" value="1"/>
</dbReference>
<dbReference type="SUPFAM" id="SSF51735">
    <property type="entry name" value="NAD(P)-binding Rossmann-fold domains"/>
    <property type="match status" value="1"/>
</dbReference>
<name>A0ABQ4L7Y3_9BACL</name>
<proteinExistence type="predicted"/>
<dbReference type="PROSITE" id="PS01162">
    <property type="entry name" value="QOR_ZETA_CRYSTAL"/>
    <property type="match status" value="1"/>
</dbReference>
<evidence type="ECO:0000313" key="3">
    <source>
        <dbReference type="Proteomes" id="UP000676601"/>
    </source>
</evidence>
<organism evidence="2 3">
    <name type="scientific">Paenibacillus cineris</name>
    <dbReference type="NCBI Taxonomy" id="237530"/>
    <lineage>
        <taxon>Bacteria</taxon>
        <taxon>Bacillati</taxon>
        <taxon>Bacillota</taxon>
        <taxon>Bacilli</taxon>
        <taxon>Bacillales</taxon>
        <taxon>Paenibacillaceae</taxon>
        <taxon>Paenibacillus</taxon>
    </lineage>
</organism>
<keyword evidence="3" id="KW-1185">Reference proteome</keyword>
<protein>
    <submittedName>
        <fullName evidence="2">NADPH:quinone reductase</fullName>
    </submittedName>
</protein>
<evidence type="ECO:0000259" key="1">
    <source>
        <dbReference type="SMART" id="SM00829"/>
    </source>
</evidence>
<dbReference type="InterPro" id="IPR011032">
    <property type="entry name" value="GroES-like_sf"/>
</dbReference>
<dbReference type="CDD" id="cd05289">
    <property type="entry name" value="MDR_like_2"/>
    <property type="match status" value="1"/>
</dbReference>
<gene>
    <name evidence="2" type="ORF">J21TS7_08210</name>
</gene>
<reference evidence="2 3" key="1">
    <citation type="submission" date="2021-03" db="EMBL/GenBank/DDBJ databases">
        <title>Antimicrobial resistance genes in bacteria isolated from Japanese honey, and their potential for conferring macrolide and lincosamide resistance in the American foulbrood pathogen Paenibacillus larvae.</title>
        <authorList>
            <person name="Okamoto M."/>
            <person name="Kumagai M."/>
            <person name="Kanamori H."/>
            <person name="Takamatsu D."/>
        </authorList>
    </citation>
    <scope>NUCLEOTIDE SEQUENCE [LARGE SCALE GENOMIC DNA]</scope>
    <source>
        <strain evidence="2 3">J21TS7</strain>
    </source>
</reference>
<dbReference type="EMBL" id="BORU01000001">
    <property type="protein sequence ID" value="GIO52503.1"/>
    <property type="molecule type" value="Genomic_DNA"/>
</dbReference>
<dbReference type="SUPFAM" id="SSF50129">
    <property type="entry name" value="GroES-like"/>
    <property type="match status" value="1"/>
</dbReference>
<comment type="caution">
    <text evidence="2">The sequence shown here is derived from an EMBL/GenBank/DDBJ whole genome shotgun (WGS) entry which is preliminary data.</text>
</comment>
<dbReference type="InterPro" id="IPR002364">
    <property type="entry name" value="Quin_OxRdtase/zeta-crystal_CS"/>
</dbReference>